<protein>
    <submittedName>
        <fullName evidence="6">ABC transporter cdd4-like protein ScnF related protein</fullName>
    </submittedName>
</protein>
<keyword evidence="3" id="KW-0547">Nucleotide-binding</keyword>
<gene>
    <name evidence="6" type="ordered locus">Ta0857</name>
</gene>
<dbReference type="InParanoid" id="Q9HJV6"/>
<dbReference type="EMBL" id="AL445065">
    <property type="protein sequence ID" value="CAC11986.1"/>
    <property type="molecule type" value="Genomic_DNA"/>
</dbReference>
<dbReference type="GO" id="GO:0016887">
    <property type="term" value="F:ATP hydrolysis activity"/>
    <property type="evidence" value="ECO:0007669"/>
    <property type="project" value="InterPro"/>
</dbReference>
<evidence type="ECO:0000313" key="6">
    <source>
        <dbReference type="EMBL" id="CAC11986.1"/>
    </source>
</evidence>
<organism evidence="6 7">
    <name type="scientific">Thermoplasma acidophilum (strain ATCC 25905 / DSM 1728 / JCM 9062 / NBRC 15155 / AMRC-C165)</name>
    <dbReference type="NCBI Taxonomy" id="273075"/>
    <lineage>
        <taxon>Archaea</taxon>
        <taxon>Methanobacteriati</taxon>
        <taxon>Thermoplasmatota</taxon>
        <taxon>Thermoplasmata</taxon>
        <taxon>Thermoplasmatales</taxon>
        <taxon>Thermoplasmataceae</taxon>
        <taxon>Thermoplasma</taxon>
    </lineage>
</organism>
<proteinExistence type="inferred from homology"/>
<reference evidence="6 7" key="1">
    <citation type="journal article" date="2000" name="Nature">
        <title>The genome sequence of the thermoacidophilic scavenger Thermoplasma acidophilum.</title>
        <authorList>
            <person name="Ruepp A."/>
            <person name="Graml W."/>
            <person name="Santos-Martinez M.L."/>
            <person name="Koretke K.K."/>
            <person name="Volker C."/>
            <person name="Mewes H.W."/>
            <person name="Frishman D."/>
            <person name="Stocker S."/>
            <person name="Lupas A.N."/>
            <person name="Baumeister W."/>
        </authorList>
    </citation>
    <scope>NUCLEOTIDE SEQUENCE [LARGE SCALE GENOMIC DNA]</scope>
    <source>
        <strain evidence="7">ATCC 25905 / DSM 1728 / JCM 9062 / NBRC 15155 / AMRC-C165</strain>
    </source>
</reference>
<dbReference type="PROSITE" id="PS50893">
    <property type="entry name" value="ABC_TRANSPORTER_2"/>
    <property type="match status" value="1"/>
</dbReference>
<evidence type="ECO:0000256" key="4">
    <source>
        <dbReference type="ARBA" id="ARBA00022840"/>
    </source>
</evidence>
<name>Q9HJV6_THEAC</name>
<dbReference type="InterPro" id="IPR027417">
    <property type="entry name" value="P-loop_NTPase"/>
</dbReference>
<feature type="domain" description="ABC transporter" evidence="5">
    <location>
        <begin position="4"/>
        <end position="233"/>
    </location>
</feature>
<dbReference type="InterPro" id="IPR003593">
    <property type="entry name" value="AAA+_ATPase"/>
</dbReference>
<dbReference type="STRING" id="273075.gene:9572071"/>
<dbReference type="InterPro" id="IPR003439">
    <property type="entry name" value="ABC_transporter-like_ATP-bd"/>
</dbReference>
<dbReference type="SUPFAM" id="SSF52540">
    <property type="entry name" value="P-loop containing nucleoside triphosphate hydrolases"/>
    <property type="match status" value="1"/>
</dbReference>
<accession>Q9HJV6</accession>
<keyword evidence="4" id="KW-0067">ATP-binding</keyword>
<evidence type="ECO:0000256" key="3">
    <source>
        <dbReference type="ARBA" id="ARBA00022741"/>
    </source>
</evidence>
<dbReference type="EnsemblBacteria" id="CAC11986">
    <property type="protein sequence ID" value="CAC11986"/>
    <property type="gene ID" value="CAC11986"/>
</dbReference>
<sequence>MMGISVSNVSKRYGDLMALNRVSFNVNGTGCLVLLGPNGAGKTTLMKIMTNIIRPSEGNVSINGFNVRENPGKALETVGSLIEQPEFYPYITGYEALMFTCRIRGISKEKCISEVQRVSTLTHCRDYLNRKTKEYSRGMKQRVGLATALIGDPSIIILDEPTFGLDPNGMMEIRDIIMKMKKEKLIVLSTHLISEAELLADYIGIIDHGRLMHFGPVEKQRYLEVKGQINEAHVNVPGVEIVKKDDVRMILRKSDGVDNWAIIKALETSGSIIETFDYYSIIEDLYRNNVSQTDAEM</sequence>
<dbReference type="KEGG" id="tac:Ta0857"/>
<evidence type="ECO:0000256" key="2">
    <source>
        <dbReference type="ARBA" id="ARBA00022448"/>
    </source>
</evidence>
<dbReference type="eggNOG" id="arCOG00194">
    <property type="taxonomic scope" value="Archaea"/>
</dbReference>
<keyword evidence="2" id="KW-0813">Transport</keyword>
<dbReference type="GO" id="GO:0005524">
    <property type="term" value="F:ATP binding"/>
    <property type="evidence" value="ECO:0007669"/>
    <property type="project" value="UniProtKB-KW"/>
</dbReference>
<dbReference type="PANTHER" id="PTHR43335">
    <property type="entry name" value="ABC TRANSPORTER, ATP-BINDING PROTEIN"/>
    <property type="match status" value="1"/>
</dbReference>
<dbReference type="OrthoDB" id="87732at2157"/>
<dbReference type="Gene3D" id="3.40.50.300">
    <property type="entry name" value="P-loop containing nucleotide triphosphate hydrolases"/>
    <property type="match status" value="1"/>
</dbReference>
<evidence type="ECO:0000313" key="7">
    <source>
        <dbReference type="Proteomes" id="UP000001024"/>
    </source>
</evidence>
<dbReference type="CDD" id="cd03230">
    <property type="entry name" value="ABC_DR_subfamily_A"/>
    <property type="match status" value="1"/>
</dbReference>
<dbReference type="PaxDb" id="273075-Ta0857"/>
<dbReference type="Proteomes" id="UP000001024">
    <property type="component" value="Chromosome"/>
</dbReference>
<dbReference type="SMART" id="SM00382">
    <property type="entry name" value="AAA"/>
    <property type="match status" value="1"/>
</dbReference>
<dbReference type="HOGENOM" id="CLU_000604_1_2_2"/>
<dbReference type="AlphaFoldDB" id="Q9HJV6"/>
<evidence type="ECO:0000259" key="5">
    <source>
        <dbReference type="PROSITE" id="PS50893"/>
    </source>
</evidence>
<dbReference type="Pfam" id="PF00005">
    <property type="entry name" value="ABC_tran"/>
    <property type="match status" value="1"/>
</dbReference>
<comment type="similarity">
    <text evidence="1">Belongs to the ABC transporter superfamily.</text>
</comment>
<evidence type="ECO:0000256" key="1">
    <source>
        <dbReference type="ARBA" id="ARBA00005417"/>
    </source>
</evidence>
<keyword evidence="7" id="KW-1185">Reference proteome</keyword>
<dbReference type="FunCoup" id="Q9HJV6">
    <property type="interactions" value="13"/>
</dbReference>